<feature type="transmembrane region" description="Helical" evidence="5">
    <location>
        <begin position="442"/>
        <end position="459"/>
    </location>
</feature>
<feature type="transmembrane region" description="Helical" evidence="5">
    <location>
        <begin position="192"/>
        <end position="211"/>
    </location>
</feature>
<gene>
    <name evidence="7" type="ORF">CAUJ_LOCUS1710</name>
</gene>
<dbReference type="Pfam" id="PF03522">
    <property type="entry name" value="SLC12"/>
    <property type="match status" value="1"/>
</dbReference>
<dbReference type="Proteomes" id="UP000835052">
    <property type="component" value="Unassembled WGS sequence"/>
</dbReference>
<dbReference type="PANTHER" id="PTHR11827:SF7">
    <property type="entry name" value="SOLUTE CARRIER FAMILY 12 PROTEIN B0303.11"/>
    <property type="match status" value="1"/>
</dbReference>
<proteinExistence type="predicted"/>
<dbReference type="GO" id="GO:0016020">
    <property type="term" value="C:membrane"/>
    <property type="evidence" value="ECO:0007669"/>
    <property type="project" value="UniProtKB-SubCell"/>
</dbReference>
<dbReference type="GO" id="GO:0055078">
    <property type="term" value="P:sodium ion homeostasis"/>
    <property type="evidence" value="ECO:0007669"/>
    <property type="project" value="TreeGrafter"/>
</dbReference>
<dbReference type="InterPro" id="IPR004842">
    <property type="entry name" value="SLC12A_fam"/>
</dbReference>
<keyword evidence="2 5" id="KW-0812">Transmembrane</keyword>
<feature type="transmembrane region" description="Helical" evidence="5">
    <location>
        <begin position="161"/>
        <end position="180"/>
    </location>
</feature>
<dbReference type="Gene3D" id="1.20.1740.10">
    <property type="entry name" value="Amino acid/polyamine transporter I"/>
    <property type="match status" value="1"/>
</dbReference>
<evidence type="ECO:0000259" key="6">
    <source>
        <dbReference type="Pfam" id="PF03522"/>
    </source>
</evidence>
<dbReference type="PANTHER" id="PTHR11827">
    <property type="entry name" value="SOLUTE CARRIER FAMILY 12, CATION COTRANSPORTERS"/>
    <property type="match status" value="1"/>
</dbReference>
<comment type="caution">
    <text evidence="7">The sequence shown here is derived from an EMBL/GenBank/DDBJ whole genome shotgun (WGS) entry which is preliminary data.</text>
</comment>
<feature type="transmembrane region" description="Helical" evidence="5">
    <location>
        <begin position="237"/>
        <end position="254"/>
    </location>
</feature>
<evidence type="ECO:0000256" key="1">
    <source>
        <dbReference type="ARBA" id="ARBA00004141"/>
    </source>
</evidence>
<name>A0A8S1GS98_9PELO</name>
<dbReference type="OrthoDB" id="2020542at2759"/>
<comment type="subcellular location">
    <subcellularLocation>
        <location evidence="1">Membrane</location>
        <topology evidence="1">Multi-pass membrane protein</topology>
    </subcellularLocation>
</comment>
<evidence type="ECO:0000256" key="4">
    <source>
        <dbReference type="ARBA" id="ARBA00023136"/>
    </source>
</evidence>
<feature type="transmembrane region" description="Helical" evidence="5">
    <location>
        <begin position="306"/>
        <end position="332"/>
    </location>
</feature>
<dbReference type="GO" id="GO:0008511">
    <property type="term" value="F:sodium:potassium:chloride symporter activity"/>
    <property type="evidence" value="ECO:0007669"/>
    <property type="project" value="TreeGrafter"/>
</dbReference>
<accession>A0A8S1GS98</accession>
<protein>
    <recommendedName>
        <fullName evidence="6">SLC12A transporter C-terminal domain-containing protein</fullName>
    </recommendedName>
</protein>
<sequence>MAQTAGGAVSSQATGRANYLSSEKARESNDEEAIDVTTSYRWRDVFVRVAQPMLAVVLLFRFSHVIDEVGVAVATLIVLLSFTIALVTGWTTCITASKHHSEHGFLRTMVAATSTEVGISLSVLFVFCCCMAISAFISAASEAVMHILSMFSFEPIDGANHDLRLISAVLCLIILGLSTLRMRHSGTVRTFVFALTFLAIFLYLSGALFHYGDYVLRKVPEVNQLISSPSLNDSGNLFAVLFPSAICTLSLLSMNRKIQGSAPRGCLLAVLVGVITYVVAALSEKIEVFSIGPARHNATLEGVWAFYYYTTVPIALGVILGGALSALTFLHYASRIVQSLGRCQHFGRLLCLSRGYGHDDIPFRALLSVTCISVLISMIGSYDVLCIPTSCFFLVVYALFNFYAFRAKSKDSESPLPPPIVSLLTSAGCILLSLHISRWVTTLPVFIFILAYSYLLYAYRERKEGDFEKRSNFVPTLQGVYELSEEPESERRYRPQILLLTGNPAARPGLVDFTHSITKGETLLICGYVVQQPPGTRSYLLTQKLEKQMSEWFIRREIAAFGATICSPGQADGVATLLQTVGLGRIRPNVLMLGFKRNWETGLDKLAQNNEYYSMLTNAFEKQVGLAIFRNQNSGFDLSAAIRKTSDGEIVQGDKEIAEFVESTNVSLNEEPIKKGQRAKLFNSVQGALRKVSRVGMGRTVQDPEIGVKVNPTVTTEADKNRFEVIPKYSISAPDQKHINDQMHRFRKSVPHGRIDVWWLREAGGLTMLLPHLLTQNNSYLEGAQIRVFTKGSVQESKVNEEQKRMTSLLRKFNIDSSDLHILPDFKQPPSAATLNMFNQFLEPFKVRRGEEKSPGQVDEDDLFNFREKTKDYLRAVELMAEHSQTSDLVVVTLPSARPEIPSSLYLAWTEMLSRRSTPTLLVRGNQLNPSSMNYK</sequence>
<feature type="transmembrane region" description="Helical" evidence="5">
    <location>
        <begin position="69"/>
        <end position="96"/>
    </location>
</feature>
<evidence type="ECO:0000256" key="2">
    <source>
        <dbReference type="ARBA" id="ARBA00022692"/>
    </source>
</evidence>
<evidence type="ECO:0000256" key="3">
    <source>
        <dbReference type="ARBA" id="ARBA00022989"/>
    </source>
</evidence>
<feature type="transmembrane region" description="Helical" evidence="5">
    <location>
        <begin position="385"/>
        <end position="404"/>
    </location>
</feature>
<keyword evidence="8" id="KW-1185">Reference proteome</keyword>
<reference evidence="7" key="1">
    <citation type="submission" date="2020-10" db="EMBL/GenBank/DDBJ databases">
        <authorList>
            <person name="Kikuchi T."/>
        </authorList>
    </citation>
    <scope>NUCLEOTIDE SEQUENCE</scope>
    <source>
        <strain evidence="7">NKZ352</strain>
    </source>
</reference>
<dbReference type="GO" id="GO:0006884">
    <property type="term" value="P:cell volume homeostasis"/>
    <property type="evidence" value="ECO:0007669"/>
    <property type="project" value="TreeGrafter"/>
</dbReference>
<feature type="domain" description="SLC12A transporter C-terminal" evidence="6">
    <location>
        <begin position="507"/>
        <end position="928"/>
    </location>
</feature>
<feature type="transmembrane region" description="Helical" evidence="5">
    <location>
        <begin position="45"/>
        <end position="63"/>
    </location>
</feature>
<dbReference type="InterPro" id="IPR018491">
    <property type="entry name" value="SLC12_C"/>
</dbReference>
<feature type="transmembrane region" description="Helical" evidence="5">
    <location>
        <begin position="117"/>
        <end position="141"/>
    </location>
</feature>
<dbReference type="EMBL" id="CAJGYM010000003">
    <property type="protein sequence ID" value="CAD6185791.1"/>
    <property type="molecule type" value="Genomic_DNA"/>
</dbReference>
<keyword evidence="3 5" id="KW-1133">Transmembrane helix</keyword>
<dbReference type="GO" id="GO:0055075">
    <property type="term" value="P:potassium ion homeostasis"/>
    <property type="evidence" value="ECO:0007669"/>
    <property type="project" value="TreeGrafter"/>
</dbReference>
<feature type="transmembrane region" description="Helical" evidence="5">
    <location>
        <begin position="416"/>
        <end position="436"/>
    </location>
</feature>
<dbReference type="GO" id="GO:1990573">
    <property type="term" value="P:potassium ion import across plasma membrane"/>
    <property type="evidence" value="ECO:0007669"/>
    <property type="project" value="TreeGrafter"/>
</dbReference>
<organism evidence="7 8">
    <name type="scientific">Caenorhabditis auriculariae</name>
    <dbReference type="NCBI Taxonomy" id="2777116"/>
    <lineage>
        <taxon>Eukaryota</taxon>
        <taxon>Metazoa</taxon>
        <taxon>Ecdysozoa</taxon>
        <taxon>Nematoda</taxon>
        <taxon>Chromadorea</taxon>
        <taxon>Rhabditida</taxon>
        <taxon>Rhabditina</taxon>
        <taxon>Rhabditomorpha</taxon>
        <taxon>Rhabditoidea</taxon>
        <taxon>Rhabditidae</taxon>
        <taxon>Peloderinae</taxon>
        <taxon>Caenorhabditis</taxon>
    </lineage>
</organism>
<evidence type="ECO:0000313" key="8">
    <source>
        <dbReference type="Proteomes" id="UP000835052"/>
    </source>
</evidence>
<keyword evidence="4 5" id="KW-0472">Membrane</keyword>
<feature type="transmembrane region" description="Helical" evidence="5">
    <location>
        <begin position="266"/>
        <end position="286"/>
    </location>
</feature>
<evidence type="ECO:0000313" key="7">
    <source>
        <dbReference type="EMBL" id="CAD6185791.1"/>
    </source>
</evidence>
<dbReference type="AlphaFoldDB" id="A0A8S1GS98"/>
<evidence type="ECO:0000256" key="5">
    <source>
        <dbReference type="SAM" id="Phobius"/>
    </source>
</evidence>
<dbReference type="GO" id="GO:0055064">
    <property type="term" value="P:chloride ion homeostasis"/>
    <property type="evidence" value="ECO:0007669"/>
    <property type="project" value="TreeGrafter"/>
</dbReference>